<dbReference type="Proteomes" id="UP001271725">
    <property type="component" value="Unassembled WGS sequence"/>
</dbReference>
<dbReference type="Proteomes" id="UP001147046">
    <property type="component" value="Unassembled WGS sequence"/>
</dbReference>
<keyword evidence="3" id="KW-0614">Plasmid</keyword>
<protein>
    <submittedName>
        <fullName evidence="1">Uncharacterized protein</fullName>
    </submittedName>
</protein>
<dbReference type="AlphaFoldDB" id="A0AAE5ICU9"/>
<name>A0AAE5ICU9_9ENTR</name>
<dbReference type="EMBL" id="JAXABJ010000040">
    <property type="protein sequence ID" value="MDX7151065.1"/>
    <property type="molecule type" value="Genomic_DNA"/>
</dbReference>
<gene>
    <name evidence="1" type="ORF">L2102_26405</name>
    <name evidence="3" type="ORF">RY846_26220</name>
    <name evidence="2" type="ORF">SJ265_25205</name>
</gene>
<reference evidence="2" key="3">
    <citation type="submission" date="2023-11" db="EMBL/GenBank/DDBJ databases">
        <title>Detection of rare carbapenemases in Enterobacterales - comparison of two colorimetric and two CIM-based carbapenemase assays.</title>
        <authorList>
            <person name="Schaffarczyk L."/>
            <person name="Noster J."/>
            <person name="Stelzer Y."/>
            <person name="Sattler J."/>
            <person name="Gatermann S."/>
            <person name="Hamprecht A."/>
        </authorList>
    </citation>
    <scope>NUCLEOTIDE SEQUENCE</scope>
    <source>
        <strain evidence="2">CIM-Carb-133</strain>
    </source>
</reference>
<reference evidence="3 5" key="2">
    <citation type="submission" date="2023-10" db="EMBL/GenBank/DDBJ databases">
        <title>SFO-1, KPC-2, NDM-1 were first reported in Portuguese citrobacter collected clinically.</title>
        <authorList>
            <person name="Guo K."/>
        </authorList>
    </citation>
    <scope>NUCLEOTIDE SEQUENCE [LARGE SCALE GENOMIC DNA]</scope>
    <source>
        <strain evidence="3 5">L2724hy</strain>
        <plasmid evidence="3 5">p2-L2724hy-SFO-1</plasmid>
    </source>
</reference>
<evidence type="ECO:0000313" key="5">
    <source>
        <dbReference type="Proteomes" id="UP001302613"/>
    </source>
</evidence>
<evidence type="ECO:0000313" key="2">
    <source>
        <dbReference type="EMBL" id="MDX7151065.1"/>
    </source>
</evidence>
<accession>A0AAE5ICU9</accession>
<proteinExistence type="predicted"/>
<dbReference type="EMBL" id="CP136603">
    <property type="protein sequence ID" value="WOH46529.1"/>
    <property type="molecule type" value="Genomic_DNA"/>
</dbReference>
<evidence type="ECO:0000313" key="3">
    <source>
        <dbReference type="EMBL" id="WOH46529.1"/>
    </source>
</evidence>
<evidence type="ECO:0000313" key="4">
    <source>
        <dbReference type="Proteomes" id="UP001147046"/>
    </source>
</evidence>
<sequence>MVRTVATLGGLSERKRLIAAGKNACTEAREGNHKKTREPNLVFPRTGKAWVQEDIDLIHSIIDDIPDESIDDHILWLSKQQGRTPYAIALKIVSEGRMNKEWAKKVWKPAAKSIREDFSRLQTNMPDNKETDE</sequence>
<keyword evidence="5" id="KW-1185">Reference proteome</keyword>
<dbReference type="EMBL" id="JAKIHV010000073">
    <property type="protein sequence ID" value="MDE9626820.1"/>
    <property type="molecule type" value="Genomic_DNA"/>
</dbReference>
<dbReference type="RefSeq" id="WP_022652264.1">
    <property type="nucleotide sequence ID" value="NZ_CP136603.1"/>
</dbReference>
<reference evidence="1" key="1">
    <citation type="submission" date="2022-01" db="EMBL/GenBank/DDBJ databases">
        <title>Genetic Characterization of Carbapenem-resistant Citrobacter spp. from China: a multicenter study.</title>
        <authorList>
            <person name="Ye L."/>
        </authorList>
    </citation>
    <scope>NUCLEOTIDE SEQUENCE</scope>
    <source>
        <strain evidence="1">IR5464</strain>
    </source>
</reference>
<organism evidence="1 4">
    <name type="scientific">Citrobacter portucalensis</name>
    <dbReference type="NCBI Taxonomy" id="1639133"/>
    <lineage>
        <taxon>Bacteria</taxon>
        <taxon>Pseudomonadati</taxon>
        <taxon>Pseudomonadota</taxon>
        <taxon>Gammaproteobacteria</taxon>
        <taxon>Enterobacterales</taxon>
        <taxon>Enterobacteriaceae</taxon>
        <taxon>Citrobacter</taxon>
        <taxon>Citrobacter freundii complex</taxon>
    </lineage>
</organism>
<geneLocation type="plasmid" evidence="3 5">
    <name>p2-L2724hy-SFO-1</name>
</geneLocation>
<evidence type="ECO:0000313" key="1">
    <source>
        <dbReference type="EMBL" id="MDE9626820.1"/>
    </source>
</evidence>
<dbReference type="Proteomes" id="UP001302613">
    <property type="component" value="Plasmid p2-L2724hy-SFO-1"/>
</dbReference>